<evidence type="ECO:0000313" key="3">
    <source>
        <dbReference type="Proteomes" id="UP000325576"/>
    </source>
</evidence>
<reference evidence="2 3" key="1">
    <citation type="journal article" date="2017" name="Poromechanics V (2013)">
        <title>Genomic Characterization of the Arsenic-Tolerant Actinobacterium, &lt;i&gt;Rhodococcus erythropolis&lt;/i&gt; S43.</title>
        <authorList>
            <person name="Retamal-Morales G."/>
            <person name="Mehnert M."/>
            <person name="Schwabe R."/>
            <person name="Tischler D."/>
            <person name="Schloemann M."/>
            <person name="Levican G.J."/>
        </authorList>
    </citation>
    <scope>NUCLEOTIDE SEQUENCE [LARGE SCALE GENOMIC DNA]</scope>
    <source>
        <strain evidence="2 3">S43</strain>
    </source>
</reference>
<feature type="region of interest" description="Disordered" evidence="1">
    <location>
        <begin position="15"/>
        <end position="56"/>
    </location>
</feature>
<evidence type="ECO:0000256" key="1">
    <source>
        <dbReference type="SAM" id="MobiDB-lite"/>
    </source>
</evidence>
<gene>
    <name evidence="2" type="ORF">BS297_24765</name>
</gene>
<evidence type="ECO:0000313" key="2">
    <source>
        <dbReference type="EMBL" id="KAB2582653.1"/>
    </source>
</evidence>
<proteinExistence type="predicted"/>
<sequence>MYIAGSADTTITATATATEPATTAGSTTASTDTTTTTTEKTPGSATTTGAPSTANTSTDTEILLNEALLAEGLGTLDMPGINLSVLSTTSLDQQLTAARQSNNAAPNSLRWPALFTAYQNAWDNRIGLQAQCRADDDTAIIKAEQKTELDRLRAGPDGALYTSDDTTTYTFDDNGNIYIDTPPTPTTEAEEAAGSAVAAGADNTDPLDKISKPLAHEQEIRVSSWPKRLTGHSRKHLLEAASPDRTSHPRRYGFSAHVRFRR</sequence>
<accession>A0A5N5DY40</accession>
<protein>
    <submittedName>
        <fullName evidence="2">Uncharacterized protein</fullName>
    </submittedName>
</protein>
<dbReference type="AlphaFoldDB" id="A0A5N5DY40"/>
<comment type="caution">
    <text evidence="2">The sequence shown here is derived from an EMBL/GenBank/DDBJ whole genome shotgun (WGS) entry which is preliminary data.</text>
</comment>
<feature type="region of interest" description="Disordered" evidence="1">
    <location>
        <begin position="241"/>
        <end position="262"/>
    </location>
</feature>
<dbReference type="Proteomes" id="UP000325576">
    <property type="component" value="Unassembled WGS sequence"/>
</dbReference>
<organism evidence="2 3">
    <name type="scientific">Rhodococcus erythropolis</name>
    <name type="common">Arthrobacter picolinophilus</name>
    <dbReference type="NCBI Taxonomy" id="1833"/>
    <lineage>
        <taxon>Bacteria</taxon>
        <taxon>Bacillati</taxon>
        <taxon>Actinomycetota</taxon>
        <taxon>Actinomycetes</taxon>
        <taxon>Mycobacteriales</taxon>
        <taxon>Nocardiaceae</taxon>
        <taxon>Rhodococcus</taxon>
        <taxon>Rhodococcus erythropolis group</taxon>
    </lineage>
</organism>
<dbReference type="EMBL" id="MRBO01000659">
    <property type="protein sequence ID" value="KAB2582653.1"/>
    <property type="molecule type" value="Genomic_DNA"/>
</dbReference>
<name>A0A5N5DY40_RHOER</name>